<comment type="caution">
    <text evidence="3">The sequence shown here is derived from an EMBL/GenBank/DDBJ whole genome shotgun (WGS) entry which is preliminary data.</text>
</comment>
<dbReference type="EMBL" id="JBFTWV010000001">
    <property type="protein sequence ID" value="KAL2801221.1"/>
    <property type="molecule type" value="Genomic_DNA"/>
</dbReference>
<feature type="domain" description="Beta-lactamase-related" evidence="2">
    <location>
        <begin position="30"/>
        <end position="401"/>
    </location>
</feature>
<evidence type="ECO:0000256" key="1">
    <source>
        <dbReference type="ARBA" id="ARBA00038215"/>
    </source>
</evidence>
<gene>
    <name evidence="3" type="ORF">BJX66DRAFT_321106</name>
</gene>
<name>A0ABR4GQ79_9EURO</name>
<accession>A0ABR4GQ79</accession>
<organism evidence="3 4">
    <name type="scientific">Aspergillus keveii</name>
    <dbReference type="NCBI Taxonomy" id="714993"/>
    <lineage>
        <taxon>Eukaryota</taxon>
        <taxon>Fungi</taxon>
        <taxon>Dikarya</taxon>
        <taxon>Ascomycota</taxon>
        <taxon>Pezizomycotina</taxon>
        <taxon>Eurotiomycetes</taxon>
        <taxon>Eurotiomycetidae</taxon>
        <taxon>Eurotiales</taxon>
        <taxon>Aspergillaceae</taxon>
        <taxon>Aspergillus</taxon>
        <taxon>Aspergillus subgen. Nidulantes</taxon>
    </lineage>
</organism>
<dbReference type="SUPFAM" id="SSF56601">
    <property type="entry name" value="beta-lactamase/transpeptidase-like"/>
    <property type="match status" value="1"/>
</dbReference>
<dbReference type="InterPro" id="IPR012338">
    <property type="entry name" value="Beta-lactam/transpept-like"/>
</dbReference>
<reference evidence="3 4" key="1">
    <citation type="submission" date="2024-07" db="EMBL/GenBank/DDBJ databases">
        <title>Section-level genome sequencing and comparative genomics of Aspergillus sections Usti and Cavernicolus.</title>
        <authorList>
            <consortium name="Lawrence Berkeley National Laboratory"/>
            <person name="Nybo J.L."/>
            <person name="Vesth T.C."/>
            <person name="Theobald S."/>
            <person name="Frisvad J.C."/>
            <person name="Larsen T.O."/>
            <person name="Kjaerboelling I."/>
            <person name="Rothschild-Mancinelli K."/>
            <person name="Lyhne E.K."/>
            <person name="Kogle M.E."/>
            <person name="Barry K."/>
            <person name="Clum A."/>
            <person name="Na H."/>
            <person name="Ledsgaard L."/>
            <person name="Lin J."/>
            <person name="Lipzen A."/>
            <person name="Kuo A."/>
            <person name="Riley R."/>
            <person name="Mondo S."/>
            <person name="Labutti K."/>
            <person name="Haridas S."/>
            <person name="Pangalinan J."/>
            <person name="Salamov A.A."/>
            <person name="Simmons B.A."/>
            <person name="Magnuson J.K."/>
            <person name="Chen J."/>
            <person name="Drula E."/>
            <person name="Henrissat B."/>
            <person name="Wiebenga A."/>
            <person name="Lubbers R.J."/>
            <person name="Gomes A.C."/>
            <person name="Makela M.R."/>
            <person name="Stajich J."/>
            <person name="Grigoriev I.V."/>
            <person name="Mortensen U.H."/>
            <person name="De Vries R.P."/>
            <person name="Baker S.E."/>
            <person name="Andersen M.R."/>
        </authorList>
    </citation>
    <scope>NUCLEOTIDE SEQUENCE [LARGE SCALE GENOMIC DNA]</scope>
    <source>
        <strain evidence="3 4">CBS 209.92</strain>
    </source>
</reference>
<sequence length="544" mass="60492">MSSSSTEDPTLSQRLEDAVTEIHQLKEIFHLPSISFGVLHHRVILRESLGERDIENNLPATPDTIYPIASCTKMFTAAAIGLLVDDGKLQWSDRVRKHLPDFNPRGDPRIVAEADIIDLLRHSMGVSCLGGLQLGPRGCHLLDSADLMPLLNQMSTVDTQGKQRFNAHWMYNSANFGLAAAIVEKVSGQSYAEFVRSRILEPLGMHRTVVTGEDIHDGNVVYQYTLLSDGTTRTQPPTDHWPFKESDAELPGSGIGASLNNMLTWCAAVLAAEKSEAESADHPTSSGSQQEKNVLRQMTRLRRAYWTRPPADPETSNEAAFGMGWVRMTLPTSILGAYSANQATREAPWKLHVSRSNILGIESEKRIMIGHSGGAIGGIVTVWTFPETQSAVCTMVNMRALGDASDFAAQVLIQALFDLRPRVDLMAWAKKEAELRAEDLESEKGLYVGEYQGFDGLFTLSISASGTGRDAQLAVAFNHREWTRKELVFFRKSTYSFFSGEGDELIMELFTYRDYRQTLLEFELDDAGTILGLWWLWSEGEERA</sequence>
<dbReference type="PANTHER" id="PTHR46825">
    <property type="entry name" value="D-ALANYL-D-ALANINE-CARBOXYPEPTIDASE/ENDOPEPTIDASE AMPH"/>
    <property type="match status" value="1"/>
</dbReference>
<proteinExistence type="inferred from homology"/>
<dbReference type="InterPro" id="IPR050491">
    <property type="entry name" value="AmpC-like"/>
</dbReference>
<dbReference type="Pfam" id="PF00144">
    <property type="entry name" value="Beta-lactamase"/>
    <property type="match status" value="1"/>
</dbReference>
<comment type="similarity">
    <text evidence="1">Belongs to the peptidase S12 family.</text>
</comment>
<evidence type="ECO:0000313" key="4">
    <source>
        <dbReference type="Proteomes" id="UP001610563"/>
    </source>
</evidence>
<dbReference type="Proteomes" id="UP001610563">
    <property type="component" value="Unassembled WGS sequence"/>
</dbReference>
<dbReference type="InterPro" id="IPR001466">
    <property type="entry name" value="Beta-lactam-related"/>
</dbReference>
<evidence type="ECO:0000313" key="3">
    <source>
        <dbReference type="EMBL" id="KAL2801221.1"/>
    </source>
</evidence>
<protein>
    <submittedName>
        <fullName evidence="3">Beta-lactamase/transpeptidase-like protein</fullName>
    </submittedName>
</protein>
<dbReference type="Gene3D" id="3.40.710.10">
    <property type="entry name" value="DD-peptidase/beta-lactamase superfamily"/>
    <property type="match status" value="1"/>
</dbReference>
<dbReference type="PANTHER" id="PTHR46825:SF9">
    <property type="entry name" value="BETA-LACTAMASE-RELATED DOMAIN-CONTAINING PROTEIN"/>
    <property type="match status" value="1"/>
</dbReference>
<keyword evidence="4" id="KW-1185">Reference proteome</keyword>
<evidence type="ECO:0000259" key="2">
    <source>
        <dbReference type="Pfam" id="PF00144"/>
    </source>
</evidence>